<dbReference type="InterPro" id="IPR025110">
    <property type="entry name" value="AMP-bd_C"/>
</dbReference>
<dbReference type="Gene3D" id="3.30.300.30">
    <property type="match status" value="1"/>
</dbReference>
<protein>
    <submittedName>
        <fullName evidence="3">Long-chain fatty acid--CoA ligase</fullName>
    </submittedName>
</protein>
<dbReference type="AlphaFoldDB" id="A0A3A8M3K6"/>
<accession>A0A3A8M3K6</accession>
<sequence length="438" mass="48104">MVLTDHPDMLPLLLAVWRLKAAALLVDSAWGERLRDTVLTHSEPEAMVSLVPELSVSRLNIARTHEPRQGLPEDAALLSYTSGSTGDPKAIVMTHTRLSTTMFAAAAAVVRHRGEAPARVACSMRLSGSGVLNLHYTWAVCADAAVVVLPELELKTARDYWHRIEENEIDQTFLVPHLIELLNHAAAARPGTRAPPICITGSSPLSQRTQDRFQRRFNVGLLNAFGLTETMCAAFFGEYDEHGMGRNTIGQPSLLKARLRDASGKVVEGPGEGELELSGPTLFDGYFRNPSATAAAFVGSWFKTGDTMRRDERGRYWVMGRLKDVVMKGGFSVYLIEIEEAVLDVPGVQEAAAVPLQLPDGSEDIGLLVRWLPGTPSDMAALSNDLRSRLGAVRTPRRIIEITSPLPRTGQEKLDRRRVLEMWRTLSEQASNDPARVA</sequence>
<dbReference type="Pfam" id="PF00501">
    <property type="entry name" value="AMP-binding"/>
    <property type="match status" value="1"/>
</dbReference>
<dbReference type="InterPro" id="IPR042099">
    <property type="entry name" value="ANL_N_sf"/>
</dbReference>
<dbReference type="SUPFAM" id="SSF56801">
    <property type="entry name" value="Acetyl-CoA synthetase-like"/>
    <property type="match status" value="1"/>
</dbReference>
<reference evidence="4" key="1">
    <citation type="submission" date="2018-09" db="EMBL/GenBank/DDBJ databases">
        <authorList>
            <person name="Livingstone P.G."/>
            <person name="Whitworth D.E."/>
        </authorList>
    </citation>
    <scope>NUCLEOTIDE SEQUENCE [LARGE SCALE GENOMIC DNA]</scope>
    <source>
        <strain evidence="4">CA040B</strain>
    </source>
</reference>
<feature type="domain" description="AMP-dependent synthetase/ligase" evidence="1">
    <location>
        <begin position="5"/>
        <end position="287"/>
    </location>
</feature>
<dbReference type="InterPro" id="IPR045851">
    <property type="entry name" value="AMP-bd_C_sf"/>
</dbReference>
<evidence type="ECO:0000259" key="2">
    <source>
        <dbReference type="Pfam" id="PF13193"/>
    </source>
</evidence>
<dbReference type="PANTHER" id="PTHR43767:SF1">
    <property type="entry name" value="NONRIBOSOMAL PEPTIDE SYNTHASE PES1 (EUROFUNG)-RELATED"/>
    <property type="match status" value="1"/>
</dbReference>
<dbReference type="GO" id="GO:0016878">
    <property type="term" value="F:acid-thiol ligase activity"/>
    <property type="evidence" value="ECO:0007669"/>
    <property type="project" value="UniProtKB-ARBA"/>
</dbReference>
<dbReference type="EMBL" id="RAWG01000617">
    <property type="protein sequence ID" value="RKH25909.1"/>
    <property type="molecule type" value="Genomic_DNA"/>
</dbReference>
<dbReference type="Pfam" id="PF13193">
    <property type="entry name" value="AMP-binding_C"/>
    <property type="match status" value="1"/>
</dbReference>
<feature type="domain" description="AMP-binding enzyme C-terminal" evidence="2">
    <location>
        <begin position="337"/>
        <end position="413"/>
    </location>
</feature>
<dbReference type="PROSITE" id="PS00455">
    <property type="entry name" value="AMP_BINDING"/>
    <property type="match status" value="1"/>
</dbReference>
<dbReference type="InterPro" id="IPR000873">
    <property type="entry name" value="AMP-dep_synth/lig_dom"/>
</dbReference>
<evidence type="ECO:0000259" key="1">
    <source>
        <dbReference type="Pfam" id="PF00501"/>
    </source>
</evidence>
<evidence type="ECO:0000313" key="4">
    <source>
        <dbReference type="Proteomes" id="UP000273405"/>
    </source>
</evidence>
<dbReference type="PANTHER" id="PTHR43767">
    <property type="entry name" value="LONG-CHAIN-FATTY-ACID--COA LIGASE"/>
    <property type="match status" value="1"/>
</dbReference>
<dbReference type="InterPro" id="IPR020845">
    <property type="entry name" value="AMP-binding_CS"/>
</dbReference>
<keyword evidence="3" id="KW-0436">Ligase</keyword>
<evidence type="ECO:0000313" key="3">
    <source>
        <dbReference type="EMBL" id="RKH25909.1"/>
    </source>
</evidence>
<name>A0A3A8M3K6_9BACT</name>
<comment type="caution">
    <text evidence="3">The sequence shown here is derived from an EMBL/GenBank/DDBJ whole genome shotgun (WGS) entry which is preliminary data.</text>
</comment>
<dbReference type="InterPro" id="IPR050237">
    <property type="entry name" value="ATP-dep_AMP-bd_enzyme"/>
</dbReference>
<dbReference type="Proteomes" id="UP000273405">
    <property type="component" value="Unassembled WGS sequence"/>
</dbReference>
<dbReference type="CDD" id="cd04433">
    <property type="entry name" value="AFD_class_I"/>
    <property type="match status" value="1"/>
</dbReference>
<gene>
    <name evidence="3" type="ORF">D7X12_41255</name>
</gene>
<proteinExistence type="predicted"/>
<dbReference type="Gene3D" id="3.40.50.12780">
    <property type="entry name" value="N-terminal domain of ligase-like"/>
    <property type="match status" value="1"/>
</dbReference>
<organism evidence="3 4">
    <name type="scientific">Corallococcus sicarius</name>
    <dbReference type="NCBI Taxonomy" id="2316726"/>
    <lineage>
        <taxon>Bacteria</taxon>
        <taxon>Pseudomonadati</taxon>
        <taxon>Myxococcota</taxon>
        <taxon>Myxococcia</taxon>
        <taxon>Myxococcales</taxon>
        <taxon>Cystobacterineae</taxon>
        <taxon>Myxococcaceae</taxon>
        <taxon>Corallococcus</taxon>
    </lineage>
</organism>
<keyword evidence="4" id="KW-1185">Reference proteome</keyword>